<gene>
    <name evidence="5" type="ORF">I6N98_02245</name>
</gene>
<sequence>MINNRATISTSYSKVIARELNLSEDALGPFLKGTNLKPREFMDPNTLLTPTQQLNIIENALEIYGDRGLGLQVGHKITPFSHGPLGLLAYSSPTLMDAIKAFCNYLPTRIILTHLTTKKSERYLECHLILDIKTNEKIYRFFIEAFSATLVSIVNFVLGYTPAELLIEYKYSQPHYSGIYGRYIDFKYSFSKSQSVLFIPIELCEKRNANADQENYRIALQQCKKRLRQLGGGVVNQVESIIFSRGSIHSTEEEVASLLLMNKRTLARRLNDENSCFREIRDKVLATLACEYLSQTQLSVEVIAQIIGYHDSASFRRAFKRWKSITPSQFREKNQL</sequence>
<dbReference type="InterPro" id="IPR009057">
    <property type="entry name" value="Homeodomain-like_sf"/>
</dbReference>
<dbReference type="RefSeq" id="WP_198570202.1">
    <property type="nucleotide sequence ID" value="NZ_CP066167.1"/>
</dbReference>
<evidence type="ECO:0000313" key="5">
    <source>
        <dbReference type="EMBL" id="QQD18712.1"/>
    </source>
</evidence>
<dbReference type="Pfam" id="PF12625">
    <property type="entry name" value="Arabinose_bd"/>
    <property type="match status" value="1"/>
</dbReference>
<dbReference type="PANTHER" id="PTHR47894:SF1">
    <property type="entry name" value="HTH-TYPE TRANSCRIPTIONAL REGULATOR VQSM"/>
    <property type="match status" value="1"/>
</dbReference>
<accession>A0A7T4UQP6</accession>
<evidence type="ECO:0000259" key="4">
    <source>
        <dbReference type="PROSITE" id="PS01124"/>
    </source>
</evidence>
<dbReference type="AlphaFoldDB" id="A0A7T4UQP6"/>
<dbReference type="KEGG" id="snan:I6N98_02245"/>
<name>A0A7T4UQP6_9GAMM</name>
<dbReference type="PANTHER" id="PTHR47894">
    <property type="entry name" value="HTH-TYPE TRANSCRIPTIONAL REGULATOR GADX"/>
    <property type="match status" value="1"/>
</dbReference>
<feature type="domain" description="HTH araC/xylS-type" evidence="4">
    <location>
        <begin position="236"/>
        <end position="333"/>
    </location>
</feature>
<dbReference type="GO" id="GO:0000976">
    <property type="term" value="F:transcription cis-regulatory region binding"/>
    <property type="evidence" value="ECO:0007669"/>
    <property type="project" value="TreeGrafter"/>
</dbReference>
<dbReference type="Gene3D" id="1.10.10.60">
    <property type="entry name" value="Homeodomain-like"/>
    <property type="match status" value="1"/>
</dbReference>
<keyword evidence="2" id="KW-0238">DNA-binding</keyword>
<dbReference type="SMART" id="SM00342">
    <property type="entry name" value="HTH_ARAC"/>
    <property type="match status" value="1"/>
</dbReference>
<dbReference type="PROSITE" id="PS01124">
    <property type="entry name" value="HTH_ARAC_FAMILY_2"/>
    <property type="match status" value="1"/>
</dbReference>
<evidence type="ECO:0000256" key="2">
    <source>
        <dbReference type="ARBA" id="ARBA00023125"/>
    </source>
</evidence>
<keyword evidence="6" id="KW-1185">Reference proteome</keyword>
<proteinExistence type="predicted"/>
<evidence type="ECO:0000256" key="1">
    <source>
        <dbReference type="ARBA" id="ARBA00023015"/>
    </source>
</evidence>
<keyword evidence="1" id="KW-0805">Transcription regulation</keyword>
<organism evidence="5 6">
    <name type="scientific">Spongiibacter nanhainus</name>
    <dbReference type="NCBI Taxonomy" id="2794344"/>
    <lineage>
        <taxon>Bacteria</taxon>
        <taxon>Pseudomonadati</taxon>
        <taxon>Pseudomonadota</taxon>
        <taxon>Gammaproteobacteria</taxon>
        <taxon>Cellvibrionales</taxon>
        <taxon>Spongiibacteraceae</taxon>
        <taxon>Spongiibacter</taxon>
    </lineage>
</organism>
<evidence type="ECO:0000256" key="3">
    <source>
        <dbReference type="ARBA" id="ARBA00023163"/>
    </source>
</evidence>
<protein>
    <submittedName>
        <fullName evidence="5">AraC family transcriptional regulator ligand-binding domain-containing protein</fullName>
    </submittedName>
</protein>
<dbReference type="Proteomes" id="UP000596063">
    <property type="component" value="Chromosome"/>
</dbReference>
<dbReference type="InterPro" id="IPR018060">
    <property type="entry name" value="HTH_AraC"/>
</dbReference>
<keyword evidence="3" id="KW-0804">Transcription</keyword>
<reference evidence="5 6" key="1">
    <citation type="submission" date="2020-12" db="EMBL/GenBank/DDBJ databases">
        <authorList>
            <person name="Shan Y."/>
        </authorList>
    </citation>
    <scope>NUCLEOTIDE SEQUENCE [LARGE SCALE GENOMIC DNA]</scope>
    <source>
        <strain evidence="6">csc3.9</strain>
    </source>
</reference>
<dbReference type="EMBL" id="CP066167">
    <property type="protein sequence ID" value="QQD18712.1"/>
    <property type="molecule type" value="Genomic_DNA"/>
</dbReference>
<dbReference type="Pfam" id="PF12833">
    <property type="entry name" value="HTH_18"/>
    <property type="match status" value="1"/>
</dbReference>
<dbReference type="InterPro" id="IPR032687">
    <property type="entry name" value="AraC-type_N"/>
</dbReference>
<dbReference type="GO" id="GO:0003700">
    <property type="term" value="F:DNA-binding transcription factor activity"/>
    <property type="evidence" value="ECO:0007669"/>
    <property type="project" value="InterPro"/>
</dbReference>
<dbReference type="GO" id="GO:0005829">
    <property type="term" value="C:cytosol"/>
    <property type="evidence" value="ECO:0007669"/>
    <property type="project" value="TreeGrafter"/>
</dbReference>
<dbReference type="SUPFAM" id="SSF46689">
    <property type="entry name" value="Homeodomain-like"/>
    <property type="match status" value="1"/>
</dbReference>
<evidence type="ECO:0000313" key="6">
    <source>
        <dbReference type="Proteomes" id="UP000596063"/>
    </source>
</evidence>